<dbReference type="EMBL" id="AMZH03013857">
    <property type="protein sequence ID" value="RRT48592.1"/>
    <property type="molecule type" value="Genomic_DNA"/>
</dbReference>
<accession>A0A426YA12</accession>
<evidence type="ECO:0000313" key="2">
    <source>
        <dbReference type="Proteomes" id="UP000287651"/>
    </source>
</evidence>
<gene>
    <name evidence="1" type="ORF">B296_00017990</name>
</gene>
<comment type="caution">
    <text evidence="1">The sequence shown here is derived from an EMBL/GenBank/DDBJ whole genome shotgun (WGS) entry which is preliminary data.</text>
</comment>
<protein>
    <submittedName>
        <fullName evidence="1">Uncharacterized protein</fullName>
    </submittedName>
</protein>
<dbReference type="AlphaFoldDB" id="A0A426YA12"/>
<dbReference type="Proteomes" id="UP000287651">
    <property type="component" value="Unassembled WGS sequence"/>
</dbReference>
<evidence type="ECO:0000313" key="1">
    <source>
        <dbReference type="EMBL" id="RRT48592.1"/>
    </source>
</evidence>
<reference evidence="1 2" key="1">
    <citation type="journal article" date="2014" name="Agronomy (Basel)">
        <title>A Draft Genome Sequence for Ensete ventricosum, the Drought-Tolerant Tree Against Hunger.</title>
        <authorList>
            <person name="Harrison J."/>
            <person name="Moore K.A."/>
            <person name="Paszkiewicz K."/>
            <person name="Jones T."/>
            <person name="Grant M."/>
            <person name="Ambacheew D."/>
            <person name="Muzemil S."/>
            <person name="Studholme D.J."/>
        </authorList>
    </citation>
    <scope>NUCLEOTIDE SEQUENCE [LARGE SCALE GENOMIC DNA]</scope>
</reference>
<feature type="non-terminal residue" evidence="1">
    <location>
        <position position="1"/>
    </location>
</feature>
<sequence length="171" mass="18755">RHDNTASSLPFEHFNKQFPRFGNADLNLVLSAVPNRPRAISPSSFSRKSAITHPLGFSILISLVRFHPISKLGGSGLCRPGLRPGSRRIADFHRFSISKEVVMAAGGRSGNSFDWLASRVGFDSEAVSGFPMEGEDEVQRGPRKGLAGSFWREFGGGKRWKAEEAIWGQEG</sequence>
<name>A0A426YA12_ENSVE</name>
<proteinExistence type="predicted"/>
<organism evidence="1 2">
    <name type="scientific">Ensete ventricosum</name>
    <name type="common">Abyssinian banana</name>
    <name type="synonym">Musa ensete</name>
    <dbReference type="NCBI Taxonomy" id="4639"/>
    <lineage>
        <taxon>Eukaryota</taxon>
        <taxon>Viridiplantae</taxon>
        <taxon>Streptophyta</taxon>
        <taxon>Embryophyta</taxon>
        <taxon>Tracheophyta</taxon>
        <taxon>Spermatophyta</taxon>
        <taxon>Magnoliopsida</taxon>
        <taxon>Liliopsida</taxon>
        <taxon>Zingiberales</taxon>
        <taxon>Musaceae</taxon>
        <taxon>Ensete</taxon>
    </lineage>
</organism>